<dbReference type="AlphaFoldDB" id="A0A917J1S6"/>
<organism evidence="2 3">
    <name type="scientific">Filimonas zeae</name>
    <dbReference type="NCBI Taxonomy" id="1737353"/>
    <lineage>
        <taxon>Bacteria</taxon>
        <taxon>Pseudomonadati</taxon>
        <taxon>Bacteroidota</taxon>
        <taxon>Chitinophagia</taxon>
        <taxon>Chitinophagales</taxon>
        <taxon>Chitinophagaceae</taxon>
        <taxon>Filimonas</taxon>
    </lineage>
</organism>
<reference evidence="2" key="2">
    <citation type="submission" date="2020-09" db="EMBL/GenBank/DDBJ databases">
        <authorList>
            <person name="Sun Q."/>
            <person name="Zhou Y."/>
        </authorList>
    </citation>
    <scope>NUCLEOTIDE SEQUENCE</scope>
    <source>
        <strain evidence="2">CGMCC 1.15290</strain>
    </source>
</reference>
<dbReference type="RefSeq" id="WP_188953401.1">
    <property type="nucleotide sequence ID" value="NZ_BMIB01000003.1"/>
</dbReference>
<feature type="chain" id="PRO_5037869869" evidence="1">
    <location>
        <begin position="27"/>
        <end position="66"/>
    </location>
</feature>
<evidence type="ECO:0000313" key="3">
    <source>
        <dbReference type="Proteomes" id="UP000627292"/>
    </source>
</evidence>
<sequence length="66" mass="7373">MQKAKLFRLFLVACTLCCLTCTAVMAQQTTKKQSVDVTVANITHSMKLKPGLTQKETTEKSPGKWR</sequence>
<proteinExistence type="predicted"/>
<name>A0A917J1S6_9BACT</name>
<comment type="caution">
    <text evidence="2">The sequence shown here is derived from an EMBL/GenBank/DDBJ whole genome shotgun (WGS) entry which is preliminary data.</text>
</comment>
<dbReference type="Proteomes" id="UP000627292">
    <property type="component" value="Unassembled WGS sequence"/>
</dbReference>
<keyword evidence="1" id="KW-0732">Signal</keyword>
<keyword evidence="3" id="KW-1185">Reference proteome</keyword>
<evidence type="ECO:0000256" key="1">
    <source>
        <dbReference type="SAM" id="SignalP"/>
    </source>
</evidence>
<gene>
    <name evidence="2" type="ORF">GCM10011379_28770</name>
</gene>
<feature type="signal peptide" evidence="1">
    <location>
        <begin position="1"/>
        <end position="26"/>
    </location>
</feature>
<evidence type="ECO:0000313" key="2">
    <source>
        <dbReference type="EMBL" id="GGH70469.1"/>
    </source>
</evidence>
<accession>A0A917J1S6</accession>
<dbReference type="EMBL" id="BMIB01000003">
    <property type="protein sequence ID" value="GGH70469.1"/>
    <property type="molecule type" value="Genomic_DNA"/>
</dbReference>
<protein>
    <submittedName>
        <fullName evidence="2">Uncharacterized protein</fullName>
    </submittedName>
</protein>
<reference evidence="2" key="1">
    <citation type="journal article" date="2014" name="Int. J. Syst. Evol. Microbiol.">
        <title>Complete genome sequence of Corynebacterium casei LMG S-19264T (=DSM 44701T), isolated from a smear-ripened cheese.</title>
        <authorList>
            <consortium name="US DOE Joint Genome Institute (JGI-PGF)"/>
            <person name="Walter F."/>
            <person name="Albersmeier A."/>
            <person name="Kalinowski J."/>
            <person name="Ruckert C."/>
        </authorList>
    </citation>
    <scope>NUCLEOTIDE SEQUENCE</scope>
    <source>
        <strain evidence="2">CGMCC 1.15290</strain>
    </source>
</reference>